<name>A0AA97J317_EUBMA</name>
<proteinExistence type="predicted"/>
<organism evidence="7 8">
    <name type="scientific">Eublepharis macularius</name>
    <name type="common">Leopard gecko</name>
    <name type="synonym">Cyrtodactylus macularius</name>
    <dbReference type="NCBI Taxonomy" id="481883"/>
    <lineage>
        <taxon>Eukaryota</taxon>
        <taxon>Metazoa</taxon>
        <taxon>Chordata</taxon>
        <taxon>Craniata</taxon>
        <taxon>Vertebrata</taxon>
        <taxon>Euteleostomi</taxon>
        <taxon>Lepidosauria</taxon>
        <taxon>Squamata</taxon>
        <taxon>Bifurcata</taxon>
        <taxon>Gekkota</taxon>
        <taxon>Eublepharidae</taxon>
        <taxon>Eublepharinae</taxon>
        <taxon>Eublepharis</taxon>
    </lineage>
</organism>
<feature type="transmembrane region" description="Helical" evidence="6">
    <location>
        <begin position="72"/>
        <end position="90"/>
    </location>
</feature>
<evidence type="ECO:0000256" key="6">
    <source>
        <dbReference type="SAM" id="Phobius"/>
    </source>
</evidence>
<dbReference type="GO" id="GO:0032981">
    <property type="term" value="P:mitochondrial respiratory chain complex I assembly"/>
    <property type="evidence" value="ECO:0007669"/>
    <property type="project" value="TreeGrafter"/>
</dbReference>
<protein>
    <submittedName>
        <fullName evidence="8">Transmembrane protein 126A-like</fullName>
    </submittedName>
</protein>
<feature type="transmembrane region" description="Helical" evidence="6">
    <location>
        <begin position="39"/>
        <end position="60"/>
    </location>
</feature>
<keyword evidence="4" id="KW-0496">Mitochondrion</keyword>
<dbReference type="PANTHER" id="PTHR16296">
    <property type="entry name" value="UNCHARACTERIZED HYPOTHALAMUS PROTEIN HT007"/>
    <property type="match status" value="1"/>
</dbReference>
<dbReference type="PANTHER" id="PTHR16296:SF2">
    <property type="entry name" value="TRANSMEMBRANE PROTEIN 126A"/>
    <property type="match status" value="1"/>
</dbReference>
<dbReference type="Proteomes" id="UP001190640">
    <property type="component" value="Chromosome 3"/>
</dbReference>
<keyword evidence="5 6" id="KW-0472">Membrane</keyword>
<evidence type="ECO:0000256" key="5">
    <source>
        <dbReference type="ARBA" id="ARBA00023136"/>
    </source>
</evidence>
<evidence type="ECO:0000313" key="8">
    <source>
        <dbReference type="RefSeq" id="XP_054830076.1"/>
    </source>
</evidence>
<dbReference type="GeneID" id="129326025"/>
<keyword evidence="2 6" id="KW-0812">Transmembrane</keyword>
<accession>A0AA97J317</accession>
<evidence type="ECO:0000256" key="4">
    <source>
        <dbReference type="ARBA" id="ARBA00023128"/>
    </source>
</evidence>
<dbReference type="InterPro" id="IPR009801">
    <property type="entry name" value="TMEM126"/>
</dbReference>
<reference evidence="8" key="1">
    <citation type="submission" date="2025-08" db="UniProtKB">
        <authorList>
            <consortium name="RefSeq"/>
        </authorList>
    </citation>
    <scope>IDENTIFICATION</scope>
    <source>
        <tissue evidence="8">Blood</tissue>
    </source>
</reference>
<evidence type="ECO:0000256" key="2">
    <source>
        <dbReference type="ARBA" id="ARBA00022692"/>
    </source>
</evidence>
<gene>
    <name evidence="8" type="primary">LOC129326025</name>
</gene>
<evidence type="ECO:0000256" key="3">
    <source>
        <dbReference type="ARBA" id="ARBA00022989"/>
    </source>
</evidence>
<feature type="transmembrane region" description="Helical" evidence="6">
    <location>
        <begin position="110"/>
        <end position="130"/>
    </location>
</feature>
<sequence length="206" mass="22306">MAGDSLDPTLERGSNIARDRAEILKERFAQLPPADRNSFYSGILILAANAGVCGLIANTLIGRALNITQARVASALPMAVLPFLSTAAVYEASISQPLMEGKLNCATCAVVRGGLIGGIMGCLYPALIAIPLNASLASRYSTAPLPSKENMLRYWMRVCKPVYKRLRFAAIMQIAVGTYLSSKHYEMYIKMLQLPEPGRNPEEIGD</sequence>
<evidence type="ECO:0000313" key="7">
    <source>
        <dbReference type="Proteomes" id="UP001190640"/>
    </source>
</evidence>
<dbReference type="Pfam" id="PF07114">
    <property type="entry name" value="TMEM126"/>
    <property type="match status" value="1"/>
</dbReference>
<dbReference type="AlphaFoldDB" id="A0AA97J317"/>
<dbReference type="RefSeq" id="XP_054830076.1">
    <property type="nucleotide sequence ID" value="XM_054974101.1"/>
</dbReference>
<keyword evidence="3 6" id="KW-1133">Transmembrane helix</keyword>
<dbReference type="GO" id="GO:0031966">
    <property type="term" value="C:mitochondrial membrane"/>
    <property type="evidence" value="ECO:0007669"/>
    <property type="project" value="UniProtKB-SubCell"/>
</dbReference>
<keyword evidence="7" id="KW-1185">Reference proteome</keyword>
<evidence type="ECO:0000256" key="1">
    <source>
        <dbReference type="ARBA" id="ARBA00004225"/>
    </source>
</evidence>
<dbReference type="KEGG" id="emc:129326025"/>
<comment type="subcellular location">
    <subcellularLocation>
        <location evidence="1">Mitochondrion membrane</location>
        <topology evidence="1">Multi-pass membrane protein</topology>
    </subcellularLocation>
</comment>